<protein>
    <submittedName>
        <fullName evidence="6">Radical SAM protein</fullName>
    </submittedName>
</protein>
<keyword evidence="1" id="KW-0949">S-adenosyl-L-methionine</keyword>
<dbReference type="GO" id="GO:0003824">
    <property type="term" value="F:catalytic activity"/>
    <property type="evidence" value="ECO:0007669"/>
    <property type="project" value="InterPro"/>
</dbReference>
<dbReference type="RefSeq" id="WP_129892073.1">
    <property type="nucleotide sequence ID" value="NZ_CP035758.1"/>
</dbReference>
<dbReference type="Pfam" id="PF04055">
    <property type="entry name" value="Radical_SAM"/>
    <property type="match status" value="1"/>
</dbReference>
<dbReference type="SUPFAM" id="SSF102114">
    <property type="entry name" value="Radical SAM enzymes"/>
    <property type="match status" value="1"/>
</dbReference>
<dbReference type="PANTHER" id="PTHR43432">
    <property type="entry name" value="SLR0285 PROTEIN"/>
    <property type="match status" value="1"/>
</dbReference>
<dbReference type="CDD" id="cd01335">
    <property type="entry name" value="Radical_SAM"/>
    <property type="match status" value="1"/>
</dbReference>
<sequence length="275" mass="30679">MKNTKLIQFKVDKERVLVPVGQPCPFGCRYCYTRTGEVGPARVKPAEILELFQEFAKTHAFEFIQFGYDGEPFVQPERGVAMLRELAVFAKDISFSTKAYIKGQTLEALATLQQTMLAAQTTLVGIVSLSCWDSALSVEPHTPTPDERIATLANLKRIEIPTFIAVRPILPHLSLQEFEQLTIQGLQANCDGFILGPLYSDDKGRFARCVPGEVLKKTPHQTIVVSWSAHSPLWRRYEDEKQVQAIADMIEAKGGRIFMSSADVLKFASRKGAMA</sequence>
<reference evidence="6 7" key="1">
    <citation type="submission" date="2019-01" db="EMBL/GenBank/DDBJ databases">
        <title>Ktedonosporobacter rubrisoli SCAWS-G2.</title>
        <authorList>
            <person name="Huang Y."/>
            <person name="Yan B."/>
        </authorList>
    </citation>
    <scope>NUCLEOTIDE SEQUENCE [LARGE SCALE GENOMIC DNA]</scope>
    <source>
        <strain evidence="6 7">SCAWS-G2</strain>
    </source>
</reference>
<dbReference type="AlphaFoldDB" id="A0A4V0YZV2"/>
<dbReference type="PANTHER" id="PTHR43432:SF4">
    <property type="entry name" value="RADICAL SAM CORE DOMAIN-CONTAINING PROTEIN"/>
    <property type="match status" value="1"/>
</dbReference>
<gene>
    <name evidence="6" type="ORF">EPA93_35605</name>
</gene>
<name>A0A4V0YZV2_KTERU</name>
<dbReference type="KEGG" id="kbs:EPA93_35605"/>
<proteinExistence type="predicted"/>
<dbReference type="InterPro" id="IPR013785">
    <property type="entry name" value="Aldolase_TIM"/>
</dbReference>
<dbReference type="Proteomes" id="UP000290365">
    <property type="component" value="Chromosome"/>
</dbReference>
<evidence type="ECO:0000256" key="4">
    <source>
        <dbReference type="ARBA" id="ARBA00023014"/>
    </source>
</evidence>
<organism evidence="6 7">
    <name type="scientific">Ktedonosporobacter rubrisoli</name>
    <dbReference type="NCBI Taxonomy" id="2509675"/>
    <lineage>
        <taxon>Bacteria</taxon>
        <taxon>Bacillati</taxon>
        <taxon>Chloroflexota</taxon>
        <taxon>Ktedonobacteria</taxon>
        <taxon>Ktedonobacterales</taxon>
        <taxon>Ktedonosporobacteraceae</taxon>
        <taxon>Ktedonosporobacter</taxon>
    </lineage>
</organism>
<keyword evidence="2" id="KW-0479">Metal-binding</keyword>
<evidence type="ECO:0000256" key="3">
    <source>
        <dbReference type="ARBA" id="ARBA00023004"/>
    </source>
</evidence>
<dbReference type="GO" id="GO:0051536">
    <property type="term" value="F:iron-sulfur cluster binding"/>
    <property type="evidence" value="ECO:0007669"/>
    <property type="project" value="UniProtKB-KW"/>
</dbReference>
<evidence type="ECO:0000259" key="5">
    <source>
        <dbReference type="Pfam" id="PF04055"/>
    </source>
</evidence>
<evidence type="ECO:0000256" key="1">
    <source>
        <dbReference type="ARBA" id="ARBA00022691"/>
    </source>
</evidence>
<dbReference type="Gene3D" id="3.20.20.70">
    <property type="entry name" value="Aldolase class I"/>
    <property type="match status" value="1"/>
</dbReference>
<evidence type="ECO:0000256" key="2">
    <source>
        <dbReference type="ARBA" id="ARBA00022723"/>
    </source>
</evidence>
<keyword evidence="3" id="KW-0408">Iron</keyword>
<dbReference type="InterPro" id="IPR058240">
    <property type="entry name" value="rSAM_sf"/>
</dbReference>
<dbReference type="InterPro" id="IPR007197">
    <property type="entry name" value="rSAM"/>
</dbReference>
<evidence type="ECO:0000313" key="6">
    <source>
        <dbReference type="EMBL" id="QBD81011.1"/>
    </source>
</evidence>
<dbReference type="OrthoDB" id="9785699at2"/>
<keyword evidence="4" id="KW-0411">Iron-sulfur</keyword>
<evidence type="ECO:0000313" key="7">
    <source>
        <dbReference type="Proteomes" id="UP000290365"/>
    </source>
</evidence>
<accession>A0A4V0YZV2</accession>
<dbReference type="SFLD" id="SFLDS00029">
    <property type="entry name" value="Radical_SAM"/>
    <property type="match status" value="1"/>
</dbReference>
<feature type="domain" description="Radical SAM core" evidence="5">
    <location>
        <begin position="21"/>
        <end position="181"/>
    </location>
</feature>
<keyword evidence="7" id="KW-1185">Reference proteome</keyword>
<dbReference type="EMBL" id="CP035758">
    <property type="protein sequence ID" value="QBD81011.1"/>
    <property type="molecule type" value="Genomic_DNA"/>
</dbReference>
<dbReference type="GO" id="GO:0046872">
    <property type="term" value="F:metal ion binding"/>
    <property type="evidence" value="ECO:0007669"/>
    <property type="project" value="UniProtKB-KW"/>
</dbReference>
<dbReference type="InterPro" id="IPR040086">
    <property type="entry name" value="MJ0683-like"/>
</dbReference>